<gene>
    <name evidence="1" type="ORF">NEZAVI_LOCUS12121</name>
</gene>
<keyword evidence="2" id="KW-1185">Reference proteome</keyword>
<sequence>MEARKFRWAVNVALSTPAGSPQHHNEFLDSRQKTTIQMILLFNELYICSFDWQKREADSVALGQKHLELEFCPLTIVRVTGELE</sequence>
<protein>
    <submittedName>
        <fullName evidence="1">Uncharacterized protein</fullName>
    </submittedName>
</protein>
<dbReference type="AlphaFoldDB" id="A0A9P0HKD8"/>
<dbReference type="Proteomes" id="UP001152798">
    <property type="component" value="Chromosome 5"/>
</dbReference>
<dbReference type="EMBL" id="OV725081">
    <property type="protein sequence ID" value="CAH1403520.1"/>
    <property type="molecule type" value="Genomic_DNA"/>
</dbReference>
<proteinExistence type="predicted"/>
<evidence type="ECO:0000313" key="1">
    <source>
        <dbReference type="EMBL" id="CAH1403520.1"/>
    </source>
</evidence>
<name>A0A9P0HKD8_NEZVI</name>
<accession>A0A9P0HKD8</accession>
<organism evidence="1 2">
    <name type="scientific">Nezara viridula</name>
    <name type="common">Southern green stink bug</name>
    <name type="synonym">Cimex viridulus</name>
    <dbReference type="NCBI Taxonomy" id="85310"/>
    <lineage>
        <taxon>Eukaryota</taxon>
        <taxon>Metazoa</taxon>
        <taxon>Ecdysozoa</taxon>
        <taxon>Arthropoda</taxon>
        <taxon>Hexapoda</taxon>
        <taxon>Insecta</taxon>
        <taxon>Pterygota</taxon>
        <taxon>Neoptera</taxon>
        <taxon>Paraneoptera</taxon>
        <taxon>Hemiptera</taxon>
        <taxon>Heteroptera</taxon>
        <taxon>Panheteroptera</taxon>
        <taxon>Pentatomomorpha</taxon>
        <taxon>Pentatomoidea</taxon>
        <taxon>Pentatomidae</taxon>
        <taxon>Pentatominae</taxon>
        <taxon>Nezara</taxon>
    </lineage>
</organism>
<reference evidence="1" key="1">
    <citation type="submission" date="2022-01" db="EMBL/GenBank/DDBJ databases">
        <authorList>
            <person name="King R."/>
        </authorList>
    </citation>
    <scope>NUCLEOTIDE SEQUENCE</scope>
</reference>
<evidence type="ECO:0000313" key="2">
    <source>
        <dbReference type="Proteomes" id="UP001152798"/>
    </source>
</evidence>